<feature type="compositionally biased region" description="Basic and acidic residues" evidence="1">
    <location>
        <begin position="372"/>
        <end position="385"/>
    </location>
</feature>
<evidence type="ECO:0000313" key="2">
    <source>
        <dbReference type="EMBL" id="KAF4148060.1"/>
    </source>
</evidence>
<feature type="region of interest" description="Disordered" evidence="1">
    <location>
        <begin position="334"/>
        <end position="475"/>
    </location>
</feature>
<feature type="compositionally biased region" description="Basic residues" evidence="1">
    <location>
        <begin position="432"/>
        <end position="447"/>
    </location>
</feature>
<reference evidence="2" key="1">
    <citation type="submission" date="2020-03" db="EMBL/GenBank/DDBJ databases">
        <title>Hybrid Assembly of Korean Phytophthora infestans isolates.</title>
        <authorList>
            <person name="Prokchorchik M."/>
            <person name="Lee Y."/>
            <person name="Seo J."/>
            <person name="Cho J.-H."/>
            <person name="Park Y.-E."/>
            <person name="Jang D.-C."/>
            <person name="Im J.-S."/>
            <person name="Choi J.-G."/>
            <person name="Park H.-J."/>
            <person name="Lee G.-B."/>
            <person name="Lee Y.-G."/>
            <person name="Hong S.-Y."/>
            <person name="Cho K."/>
            <person name="Sohn K.H."/>
        </authorList>
    </citation>
    <scope>NUCLEOTIDE SEQUENCE</scope>
    <source>
        <strain evidence="2">KR_2_A2</strain>
    </source>
</reference>
<protein>
    <submittedName>
        <fullName evidence="2">Uncharacterized protein</fullName>
    </submittedName>
</protein>
<feature type="compositionally biased region" description="Basic and acidic residues" evidence="1">
    <location>
        <begin position="449"/>
        <end position="466"/>
    </location>
</feature>
<name>A0A8S9V503_PHYIN</name>
<sequence length="663" mass="73341">MSKTTARETYEAFKARQRREFNTRHAGQSQTTQQKLLRVHLRHYLLTIGAEVGHEQQQTEDCKDLVNLKEDVNGINEFAREQKRRAIEREAAKAKRKHSAQVIHKFLRPHIRNKDEIELPSTSVLIPLEVEKAVAPLQSTTELVPARSDLIPDPPPPTTMPPYELVINVAAVRDLTLDSATLDGKYLETELQLKRQSDVVFRVSPARQLMSSFHESNTEIQLHGCSLRFPIDMDNNAMRHRLASPQSVINESSATVIVKTTDNNGGGSDSLLGVVEIPLSLLETPLATEYALYRWFPLEKAYPGHTARGDVRVSVCYLMRQQSSDGVTMVPYVNATSSSNTNGEVEGQQTKPPVRRVKKATTKATSRSFMRSRAEQATDKSEQKKPPVLSLKDASLSPIGRISRAEALSPPPSPSSVTSSEAGENVASPKAVKSRRPLLSSKRKLKPSKAMEKSPPKEEQVAEAKEISSQTPPRTFLKRKPYKVVFQKLNWSSVSSKTDSNLSTSNKSHKNNAATKTSRPSSRASSASLTTSNNGDADQVIESLFTLKPAAFIDAATAERLATLEAAMYKQCGVTQDTVSLARFKYQKERKQFVATLHRQTQRGTEAVDQPPSQESSEIEIGTATSETAVTEIWKKLTGDSSGQIYASMLRNLAKLTEPDVVT</sequence>
<dbReference type="EMBL" id="JAACNO010000370">
    <property type="protein sequence ID" value="KAF4148060.1"/>
    <property type="molecule type" value="Genomic_DNA"/>
</dbReference>
<evidence type="ECO:0000313" key="3">
    <source>
        <dbReference type="Proteomes" id="UP000704712"/>
    </source>
</evidence>
<feature type="compositionally biased region" description="Low complexity" evidence="1">
    <location>
        <begin position="513"/>
        <end position="532"/>
    </location>
</feature>
<comment type="caution">
    <text evidence="2">The sequence shown here is derived from an EMBL/GenBank/DDBJ whole genome shotgun (WGS) entry which is preliminary data.</text>
</comment>
<dbReference type="Proteomes" id="UP000704712">
    <property type="component" value="Unassembled WGS sequence"/>
</dbReference>
<dbReference type="InterPro" id="IPR035892">
    <property type="entry name" value="C2_domain_sf"/>
</dbReference>
<feature type="region of interest" description="Disordered" evidence="1">
    <location>
        <begin position="495"/>
        <end position="534"/>
    </location>
</feature>
<feature type="region of interest" description="Disordered" evidence="1">
    <location>
        <begin position="600"/>
        <end position="620"/>
    </location>
</feature>
<dbReference type="AlphaFoldDB" id="A0A8S9V503"/>
<gene>
    <name evidence="2" type="ORF">GN958_ATG02754</name>
</gene>
<feature type="compositionally biased region" description="Polar residues" evidence="1">
    <location>
        <begin position="495"/>
        <end position="506"/>
    </location>
</feature>
<dbReference type="Gene3D" id="2.60.40.150">
    <property type="entry name" value="C2 domain"/>
    <property type="match status" value="1"/>
</dbReference>
<accession>A0A8S9V503</accession>
<proteinExistence type="predicted"/>
<organism evidence="2 3">
    <name type="scientific">Phytophthora infestans</name>
    <name type="common">Potato late blight agent</name>
    <name type="synonym">Botrytis infestans</name>
    <dbReference type="NCBI Taxonomy" id="4787"/>
    <lineage>
        <taxon>Eukaryota</taxon>
        <taxon>Sar</taxon>
        <taxon>Stramenopiles</taxon>
        <taxon>Oomycota</taxon>
        <taxon>Peronosporomycetes</taxon>
        <taxon>Peronosporales</taxon>
        <taxon>Peronosporaceae</taxon>
        <taxon>Phytophthora</taxon>
    </lineage>
</organism>
<feature type="compositionally biased region" description="Polar residues" evidence="1">
    <location>
        <begin position="334"/>
        <end position="351"/>
    </location>
</feature>
<evidence type="ECO:0000256" key="1">
    <source>
        <dbReference type="SAM" id="MobiDB-lite"/>
    </source>
</evidence>
<dbReference type="SUPFAM" id="SSF49562">
    <property type="entry name" value="C2 domain (Calcium/lipid-binding domain, CaLB)"/>
    <property type="match status" value="1"/>
</dbReference>